<accession>A0A2N6VM92</accession>
<dbReference type="Proteomes" id="UP000235598">
    <property type="component" value="Unassembled WGS sequence"/>
</dbReference>
<evidence type="ECO:0000313" key="3">
    <source>
        <dbReference type="Proteomes" id="UP000235598"/>
    </source>
</evidence>
<protein>
    <submittedName>
        <fullName evidence="2">DUF3027 domain-containing protein</fullName>
    </submittedName>
</protein>
<evidence type="ECO:0000256" key="1">
    <source>
        <dbReference type="SAM" id="MobiDB-lite"/>
    </source>
</evidence>
<reference evidence="2 3" key="1">
    <citation type="submission" date="2017-09" db="EMBL/GenBank/DDBJ databases">
        <title>Bacterial strain isolated from the female urinary microbiota.</title>
        <authorList>
            <person name="Thomas-White K."/>
            <person name="Kumar N."/>
            <person name="Forster S."/>
            <person name="Putonti C."/>
            <person name="Lawley T."/>
            <person name="Wolfe A.J."/>
        </authorList>
    </citation>
    <scope>NUCLEOTIDE SEQUENCE [LARGE SCALE GENOMIC DNA]</scope>
    <source>
        <strain evidence="2 3">UMB1301</strain>
    </source>
</reference>
<comment type="caution">
    <text evidence="2">The sequence shown here is derived from an EMBL/GenBank/DDBJ whole genome shotgun (WGS) entry which is preliminary data.</text>
</comment>
<feature type="compositionally biased region" description="Basic and acidic residues" evidence="1">
    <location>
        <begin position="238"/>
        <end position="263"/>
    </location>
</feature>
<proteinExistence type="predicted"/>
<dbReference type="AlphaFoldDB" id="A0A2N6VM92"/>
<dbReference type="OrthoDB" id="3210158at2"/>
<name>A0A2N6VM92_9MICO</name>
<evidence type="ECO:0000313" key="2">
    <source>
        <dbReference type="EMBL" id="PMD05148.1"/>
    </source>
</evidence>
<dbReference type="Pfam" id="PF11228">
    <property type="entry name" value="DUF3027"/>
    <property type="match status" value="1"/>
</dbReference>
<dbReference type="InterPro" id="IPR021391">
    <property type="entry name" value="DUF3027"/>
</dbReference>
<organism evidence="2 3">
    <name type="scientific">Brevibacterium paucivorans</name>
    <dbReference type="NCBI Taxonomy" id="170994"/>
    <lineage>
        <taxon>Bacteria</taxon>
        <taxon>Bacillati</taxon>
        <taxon>Actinomycetota</taxon>
        <taxon>Actinomycetes</taxon>
        <taxon>Micrococcales</taxon>
        <taxon>Brevibacteriaceae</taxon>
        <taxon>Brevibacterium</taxon>
    </lineage>
</organism>
<dbReference type="EMBL" id="PNHK01000003">
    <property type="protein sequence ID" value="PMD05148.1"/>
    <property type="molecule type" value="Genomic_DNA"/>
</dbReference>
<gene>
    <name evidence="2" type="ORF">CJ199_08660</name>
</gene>
<dbReference type="RefSeq" id="WP_102239089.1">
    <property type="nucleotide sequence ID" value="NZ_PNHK01000003.1"/>
</dbReference>
<feature type="region of interest" description="Disordered" evidence="1">
    <location>
        <begin position="236"/>
        <end position="286"/>
    </location>
</feature>
<sequence length="286" mass="30927">MSGLFTAWLESVDPGSTMELDPVLENAVDIARRALLDVVPAEVVGEHIGVTCEARCSATHTFACLDPAYPGWAWTAVIARAPEEDAPVTVCETALLPGDQALTAPKWVPWQDRIQPGDLGVRDVLPKKDFDDNLEGGFEQVEVVAGDNVDQIPNYELGLGRVRVLSPTGLSRAASRWERSESGSEGDYARHASAHCSTCGYLLPIAGSLRMQFGVCTNEWSPFDGRVVSLDAGCGAHSETDARKRRDETPQAVVDDKVEHFDMVDTSGSETSRDSDDTAQGNQTEH</sequence>